<sequence>MADSASVIKTTTGLYVRQWAVLGVLAALSTISIIVLCLLRRHWRKQLDRSLTIIAFELEEQR</sequence>
<feature type="transmembrane region" description="Helical" evidence="1">
    <location>
        <begin position="19"/>
        <end position="39"/>
    </location>
</feature>
<proteinExistence type="predicted"/>
<keyword evidence="1" id="KW-1133">Transmembrane helix</keyword>
<reference evidence="2" key="1">
    <citation type="journal article" date="2020" name="Stud. Mycol.">
        <title>101 Dothideomycetes genomes: a test case for predicting lifestyles and emergence of pathogens.</title>
        <authorList>
            <person name="Haridas S."/>
            <person name="Albert R."/>
            <person name="Binder M."/>
            <person name="Bloem J."/>
            <person name="Labutti K."/>
            <person name="Salamov A."/>
            <person name="Andreopoulos B."/>
            <person name="Baker S."/>
            <person name="Barry K."/>
            <person name="Bills G."/>
            <person name="Bluhm B."/>
            <person name="Cannon C."/>
            <person name="Castanera R."/>
            <person name="Culley D."/>
            <person name="Daum C."/>
            <person name="Ezra D."/>
            <person name="Gonzalez J."/>
            <person name="Henrissat B."/>
            <person name="Kuo A."/>
            <person name="Liang C."/>
            <person name="Lipzen A."/>
            <person name="Lutzoni F."/>
            <person name="Magnuson J."/>
            <person name="Mondo S."/>
            <person name="Nolan M."/>
            <person name="Ohm R."/>
            <person name="Pangilinan J."/>
            <person name="Park H.-J."/>
            <person name="Ramirez L."/>
            <person name="Alfaro M."/>
            <person name="Sun H."/>
            <person name="Tritt A."/>
            <person name="Yoshinaga Y."/>
            <person name="Zwiers L.-H."/>
            <person name="Turgeon B."/>
            <person name="Goodwin S."/>
            <person name="Spatafora J."/>
            <person name="Crous P."/>
            <person name="Grigoriev I."/>
        </authorList>
    </citation>
    <scope>NUCLEOTIDE SEQUENCE</scope>
    <source>
        <strain evidence="2">CBS 116005</strain>
    </source>
</reference>
<keyword evidence="3" id="KW-1185">Reference proteome</keyword>
<evidence type="ECO:0000313" key="2">
    <source>
        <dbReference type="EMBL" id="KAF2764431.1"/>
    </source>
</evidence>
<keyword evidence="1" id="KW-0812">Transmembrane</keyword>
<keyword evidence="1" id="KW-0472">Membrane</keyword>
<protein>
    <submittedName>
        <fullName evidence="2">Uncharacterized protein</fullName>
    </submittedName>
</protein>
<dbReference type="Proteomes" id="UP000799436">
    <property type="component" value="Unassembled WGS sequence"/>
</dbReference>
<dbReference type="AlphaFoldDB" id="A0A6G1KUW9"/>
<gene>
    <name evidence="2" type="ORF">EJ03DRAFT_27951</name>
</gene>
<accession>A0A6G1KUW9</accession>
<dbReference type="EMBL" id="ML995923">
    <property type="protein sequence ID" value="KAF2764431.1"/>
    <property type="molecule type" value="Genomic_DNA"/>
</dbReference>
<name>A0A6G1KUW9_9PEZI</name>
<evidence type="ECO:0000313" key="3">
    <source>
        <dbReference type="Proteomes" id="UP000799436"/>
    </source>
</evidence>
<evidence type="ECO:0000256" key="1">
    <source>
        <dbReference type="SAM" id="Phobius"/>
    </source>
</evidence>
<organism evidence="2 3">
    <name type="scientific">Teratosphaeria nubilosa</name>
    <dbReference type="NCBI Taxonomy" id="161662"/>
    <lineage>
        <taxon>Eukaryota</taxon>
        <taxon>Fungi</taxon>
        <taxon>Dikarya</taxon>
        <taxon>Ascomycota</taxon>
        <taxon>Pezizomycotina</taxon>
        <taxon>Dothideomycetes</taxon>
        <taxon>Dothideomycetidae</taxon>
        <taxon>Mycosphaerellales</taxon>
        <taxon>Teratosphaeriaceae</taxon>
        <taxon>Teratosphaeria</taxon>
    </lineage>
</organism>